<organism evidence="5 6">
    <name type="scientific">Nocardia goodfellowii</name>
    <dbReference type="NCBI Taxonomy" id="882446"/>
    <lineage>
        <taxon>Bacteria</taxon>
        <taxon>Bacillati</taxon>
        <taxon>Actinomycetota</taxon>
        <taxon>Actinomycetes</taxon>
        <taxon>Mycobacteriales</taxon>
        <taxon>Nocardiaceae</taxon>
        <taxon>Nocardia</taxon>
    </lineage>
</organism>
<sequence>MRWVLTPDEFTYVWENETNLDRRPYPVNLMPASLVRTETEYAALRLPQRFARQADPDLAAALMLCARNDATTLTLSGERGADRVLVFAAAVHHHAAILIGTPEKVTVLMCHARNLGERLVQIIGSNRPGRQGALRENQDAVLNQVDANANGHRGAARFRKMLRQPTDGRGFLTVTVEPDKPMSPPTRHRTWLDVSGDGRYLLTTAHDLILTPVSDAEFAAQLLRLAQIR</sequence>
<accession>A0ABS4QDE2</accession>
<proteinExistence type="inferred from homology"/>
<keyword evidence="3" id="KW-0963">Cytoplasm</keyword>
<reference evidence="5 6" key="1">
    <citation type="submission" date="2021-03" db="EMBL/GenBank/DDBJ databases">
        <title>Sequencing the genomes of 1000 actinobacteria strains.</title>
        <authorList>
            <person name="Klenk H.-P."/>
        </authorList>
    </citation>
    <scope>NUCLEOTIDE SEQUENCE [LARGE SCALE GENOMIC DNA]</scope>
    <source>
        <strain evidence="5 6">DSM 45516</strain>
    </source>
</reference>
<gene>
    <name evidence="5" type="ORF">BJ987_001627</name>
</gene>
<evidence type="ECO:0008006" key="7">
    <source>
        <dbReference type="Google" id="ProtNLM"/>
    </source>
</evidence>
<evidence type="ECO:0000256" key="2">
    <source>
        <dbReference type="ARBA" id="ARBA00006411"/>
    </source>
</evidence>
<evidence type="ECO:0000313" key="5">
    <source>
        <dbReference type="EMBL" id="MBP2188726.1"/>
    </source>
</evidence>
<comment type="similarity">
    <text evidence="2">Belongs to the EspG family.</text>
</comment>
<name>A0ABS4QDE2_9NOCA</name>
<evidence type="ECO:0000256" key="3">
    <source>
        <dbReference type="ARBA" id="ARBA00022490"/>
    </source>
</evidence>
<protein>
    <recommendedName>
        <fullName evidence="7">ESX secretion-associated protein EspG</fullName>
    </recommendedName>
</protein>
<comment type="caution">
    <text evidence="5">The sequence shown here is derived from an EMBL/GenBank/DDBJ whole genome shotgun (WGS) entry which is preliminary data.</text>
</comment>
<dbReference type="InterPro" id="IPR025734">
    <property type="entry name" value="EspG"/>
</dbReference>
<keyword evidence="6" id="KW-1185">Reference proteome</keyword>
<keyword evidence="4" id="KW-0143">Chaperone</keyword>
<evidence type="ECO:0000313" key="6">
    <source>
        <dbReference type="Proteomes" id="UP001519325"/>
    </source>
</evidence>
<dbReference type="Proteomes" id="UP001519325">
    <property type="component" value="Unassembled WGS sequence"/>
</dbReference>
<evidence type="ECO:0000256" key="4">
    <source>
        <dbReference type="ARBA" id="ARBA00023186"/>
    </source>
</evidence>
<dbReference type="EMBL" id="JAGGMR010000001">
    <property type="protein sequence ID" value="MBP2188726.1"/>
    <property type="molecule type" value="Genomic_DNA"/>
</dbReference>
<evidence type="ECO:0000256" key="1">
    <source>
        <dbReference type="ARBA" id="ARBA00004496"/>
    </source>
</evidence>
<dbReference type="RefSeq" id="WP_209886359.1">
    <property type="nucleotide sequence ID" value="NZ_JAGGMR010000001.1"/>
</dbReference>
<dbReference type="Pfam" id="PF14011">
    <property type="entry name" value="ESX-1_EspG"/>
    <property type="match status" value="1"/>
</dbReference>
<comment type="subcellular location">
    <subcellularLocation>
        <location evidence="1">Cytoplasm</location>
    </subcellularLocation>
</comment>